<comment type="catalytic activity">
    <reaction evidence="6">
        <text>P(1),P(4)-bis(5'-adenosyl) tetraphosphate + H2O = 2 ADP + 2 H(+)</text>
        <dbReference type="Rhea" id="RHEA:24252"/>
        <dbReference type="ChEBI" id="CHEBI:15377"/>
        <dbReference type="ChEBI" id="CHEBI:15378"/>
        <dbReference type="ChEBI" id="CHEBI:58141"/>
        <dbReference type="ChEBI" id="CHEBI:456216"/>
        <dbReference type="EC" id="3.6.1.41"/>
    </reaction>
</comment>
<dbReference type="Pfam" id="PF01966">
    <property type="entry name" value="HD"/>
    <property type="match status" value="1"/>
</dbReference>
<dbReference type="PANTHER" id="PTHR35795:SF1">
    <property type="entry name" value="BIS(5'-NUCLEOSYL)-TETRAPHOSPHATASE, SYMMETRICAL"/>
    <property type="match status" value="1"/>
</dbReference>
<evidence type="ECO:0000313" key="8">
    <source>
        <dbReference type="EMBL" id="MBU3876752.1"/>
    </source>
</evidence>
<evidence type="ECO:0000256" key="1">
    <source>
        <dbReference type="ARBA" id="ARBA00012506"/>
    </source>
</evidence>
<dbReference type="PANTHER" id="PTHR35795">
    <property type="entry name" value="SLR1885 PROTEIN"/>
    <property type="match status" value="1"/>
</dbReference>
<keyword evidence="2" id="KW-0479">Metal-binding</keyword>
<dbReference type="GO" id="GO:0008803">
    <property type="term" value="F:bis(5'-nucleosyl)-tetraphosphatase (symmetrical) activity"/>
    <property type="evidence" value="ECO:0007669"/>
    <property type="project" value="UniProtKB-EC"/>
</dbReference>
<feature type="domain" description="HD" evidence="7">
    <location>
        <begin position="19"/>
        <end position="134"/>
    </location>
</feature>
<dbReference type="CDD" id="cd00077">
    <property type="entry name" value="HDc"/>
    <property type="match status" value="1"/>
</dbReference>
<evidence type="ECO:0000259" key="7">
    <source>
        <dbReference type="PROSITE" id="PS51831"/>
    </source>
</evidence>
<accession>A0ABS6D570</accession>
<dbReference type="EC" id="3.6.1.41" evidence="1"/>
<dbReference type="EMBL" id="JABACJ020000012">
    <property type="protein sequence ID" value="MBU3876752.1"/>
    <property type="molecule type" value="Genomic_DNA"/>
</dbReference>
<dbReference type="InterPro" id="IPR005249">
    <property type="entry name" value="YqeK"/>
</dbReference>
<dbReference type="InterPro" id="IPR003607">
    <property type="entry name" value="HD/PDEase_dom"/>
</dbReference>
<dbReference type="SMART" id="SM00471">
    <property type="entry name" value="HDc"/>
    <property type="match status" value="1"/>
</dbReference>
<evidence type="ECO:0000256" key="2">
    <source>
        <dbReference type="ARBA" id="ARBA00022723"/>
    </source>
</evidence>
<keyword evidence="4 8" id="KW-0378">Hydrolase</keyword>
<evidence type="ECO:0000313" key="9">
    <source>
        <dbReference type="Proteomes" id="UP000723714"/>
    </source>
</evidence>
<keyword evidence="9" id="KW-1185">Reference proteome</keyword>
<sequence length="188" mass="21325">MTDITGIRRKLEKKLKSERYEHTLGVMYTASSLAMRYDGDVKKSLLAGLLHDCAKFCSGREQIQLCNEYQIGLSESERKMPALVHARLGAYLAEHEYHIHDREILDAITYHTTGRPGMTLLEKIVYIADYIEPGRQEIEGLTLVRRAAFSDLDEAVALSAASTISYLENAGRDIDPMTVKTYEFYSKK</sequence>
<dbReference type="InterPro" id="IPR006674">
    <property type="entry name" value="HD_domain"/>
</dbReference>
<dbReference type="PROSITE" id="PS51831">
    <property type="entry name" value="HD"/>
    <property type="match status" value="1"/>
</dbReference>
<evidence type="ECO:0000256" key="6">
    <source>
        <dbReference type="ARBA" id="ARBA00049417"/>
    </source>
</evidence>
<evidence type="ECO:0000256" key="5">
    <source>
        <dbReference type="ARBA" id="ARBA00023004"/>
    </source>
</evidence>
<dbReference type="RefSeq" id="WP_216242408.1">
    <property type="nucleotide sequence ID" value="NZ_JABACJ020000012.1"/>
</dbReference>
<proteinExistence type="predicted"/>
<name>A0ABS6D570_9FIRM</name>
<organism evidence="8 9">
    <name type="scientific">Faecalicatena faecalis</name>
    <dbReference type="NCBI Taxonomy" id="2726362"/>
    <lineage>
        <taxon>Bacteria</taxon>
        <taxon>Bacillati</taxon>
        <taxon>Bacillota</taxon>
        <taxon>Clostridia</taxon>
        <taxon>Lachnospirales</taxon>
        <taxon>Lachnospiraceae</taxon>
        <taxon>Faecalicatena</taxon>
    </lineage>
</organism>
<evidence type="ECO:0000256" key="3">
    <source>
        <dbReference type="ARBA" id="ARBA00022741"/>
    </source>
</evidence>
<evidence type="ECO:0000256" key="4">
    <source>
        <dbReference type="ARBA" id="ARBA00022801"/>
    </source>
</evidence>
<protein>
    <recommendedName>
        <fullName evidence="1">bis(5'-nucleosyl)-tetraphosphatase (symmetrical)</fullName>
        <ecNumber evidence="1">3.6.1.41</ecNumber>
    </recommendedName>
</protein>
<keyword evidence="5" id="KW-0408">Iron</keyword>
<dbReference type="InterPro" id="IPR051094">
    <property type="entry name" value="Diverse_Catalytic_Enzymes"/>
</dbReference>
<dbReference type="Proteomes" id="UP000723714">
    <property type="component" value="Unassembled WGS sequence"/>
</dbReference>
<keyword evidence="3" id="KW-0547">Nucleotide-binding</keyword>
<reference evidence="8 9" key="1">
    <citation type="submission" date="2021-06" db="EMBL/GenBank/DDBJ databases">
        <title>Faecalicatena sp. nov. isolated from porcine feces.</title>
        <authorList>
            <person name="Oh B.S."/>
            <person name="Lee J.H."/>
        </authorList>
    </citation>
    <scope>NUCLEOTIDE SEQUENCE [LARGE SCALE GENOMIC DNA]</scope>
    <source>
        <strain evidence="8 9">AGMB00832</strain>
    </source>
</reference>
<gene>
    <name evidence="8" type="primary">yqeK</name>
    <name evidence="8" type="ORF">HGO97_013140</name>
</gene>
<comment type="caution">
    <text evidence="8">The sequence shown here is derived from an EMBL/GenBank/DDBJ whole genome shotgun (WGS) entry which is preliminary data.</text>
</comment>
<dbReference type="NCBIfam" id="TIGR00488">
    <property type="entry name" value="bis(5'-nucleosyl)-tetraphosphatase (symmetrical) YqeK"/>
    <property type="match status" value="1"/>
</dbReference>